<evidence type="ECO:0000313" key="2">
    <source>
        <dbReference type="EMBL" id="PAK21187.1"/>
    </source>
</evidence>
<protein>
    <recommendedName>
        <fullName evidence="1">Peptidase S8/S53 domain-containing protein</fullName>
    </recommendedName>
</protein>
<feature type="non-terminal residue" evidence="2">
    <location>
        <position position="1"/>
    </location>
</feature>
<feature type="domain" description="Peptidase S8/S53" evidence="1">
    <location>
        <begin position="343"/>
        <end position="508"/>
    </location>
</feature>
<dbReference type="GO" id="GO:0004252">
    <property type="term" value="F:serine-type endopeptidase activity"/>
    <property type="evidence" value="ECO:0007669"/>
    <property type="project" value="InterPro"/>
</dbReference>
<dbReference type="AlphaFoldDB" id="A0A269TIG2"/>
<proteinExistence type="predicted"/>
<dbReference type="Pfam" id="PF00082">
    <property type="entry name" value="Peptidase_S8"/>
    <property type="match status" value="1"/>
</dbReference>
<dbReference type="Proteomes" id="UP000216943">
    <property type="component" value="Unassembled WGS sequence"/>
</dbReference>
<evidence type="ECO:0000259" key="1">
    <source>
        <dbReference type="Pfam" id="PF00082"/>
    </source>
</evidence>
<dbReference type="InterPro" id="IPR036852">
    <property type="entry name" value="Peptidase_S8/S53_dom_sf"/>
</dbReference>
<gene>
    <name evidence="2" type="ORF">CJJ23_03175</name>
</gene>
<comment type="caution">
    <text evidence="2">The sequence shown here is derived from an EMBL/GenBank/DDBJ whole genome shotgun (WGS) entry which is preliminary data.</text>
</comment>
<name>A0A269TIG2_9BACT</name>
<evidence type="ECO:0000313" key="3">
    <source>
        <dbReference type="Proteomes" id="UP000216943"/>
    </source>
</evidence>
<dbReference type="EMBL" id="NQNY01000010">
    <property type="protein sequence ID" value="PAK21187.1"/>
    <property type="molecule type" value="Genomic_DNA"/>
</dbReference>
<accession>A0A269TIG2</accession>
<dbReference type="InterPro" id="IPR000209">
    <property type="entry name" value="Peptidase_S8/S53_dom"/>
</dbReference>
<organism evidence="2 3">
    <name type="scientific">Mycoplasmopsis agassizii</name>
    <dbReference type="NCBI Taxonomy" id="33922"/>
    <lineage>
        <taxon>Bacteria</taxon>
        <taxon>Bacillati</taxon>
        <taxon>Mycoplasmatota</taxon>
        <taxon>Mycoplasmoidales</taxon>
        <taxon>Metamycoplasmataceae</taxon>
        <taxon>Mycoplasmopsis</taxon>
    </lineage>
</organism>
<reference evidence="3" key="1">
    <citation type="submission" date="2017-08" db="EMBL/GenBank/DDBJ databases">
        <authorList>
            <person name="Alvarez-Ponce D."/>
            <person name="Weitzman C.L."/>
            <person name="Tillett R.L."/>
            <person name="Sandmeier F.C."/>
            <person name="Tracy C.R."/>
        </authorList>
    </citation>
    <scope>NUCLEOTIDE SEQUENCE [LARGE SCALE GENOMIC DNA]</scope>
    <source>
        <strain evidence="3">723</strain>
    </source>
</reference>
<dbReference type="Gene3D" id="3.40.50.200">
    <property type="entry name" value="Peptidase S8/S53 domain"/>
    <property type="match status" value="1"/>
</dbReference>
<dbReference type="SUPFAM" id="SSF52743">
    <property type="entry name" value="Subtilisin-like"/>
    <property type="match status" value="1"/>
</dbReference>
<dbReference type="GO" id="GO:0006508">
    <property type="term" value="P:proteolysis"/>
    <property type="evidence" value="ECO:0007669"/>
    <property type="project" value="InterPro"/>
</dbReference>
<sequence>LFVFHITYIIKNNYNLSVAVIRPMREPKNFLGLLFSGITVLSSISGVSAIDNQQKVENNQTDSEKNLLLKQIKNSDSFESVLKGSFAKYRKYESSTPNSRQYKTEVTVNGINRIDIVFKAKTKPSLINNQLNQIKNLISEKYDFVYAKNALTFSIAYKDLKDFKNLLITLMDLKFDSKIILQITVHDTSHTIKEWREIKNDTSMDNGYFDAPYEETPYVSPTPAPATYRSQIDEDKVWDNYFFKNQRHYKFTGFNKKILKDERIKARDNWDKGIRAKVGVYEAVGIINKDANIFSSNDFVVGSGIVDDHANIFSEIIVGRQGLNPYATIYSEAIPSWNGKPAALDYFVRNGVKIINNSWGSKDTDKANFSIEYNDDAIWLDNFLLQNPEVIFIEASGNDAKRPAKDKYGRIIEYKTPAQIAKYLEKYDLSYNSIVIGAVISEPLILPKEFSEYSMRDNYVSASTPDDFETGYAVNGIRPEITSYDGTSMSAPTVSSIASLLTMNYKNFFDKGDDSLIFKSALIAGSRTIISKLDREENHDVYNPQLGFGRVNFAKVKESLEHMEYARLKKSPSSGSYDYQTKINVESGKKYRVNITWANQDSFKTGWVSTFGIFGHDTHTHIGPIDVGIFIYYPFMGPTISVTNYITSGNEEQKANTKTIEFTSGMDGWMPVTISNNDETRKKELDVVFTYSEI</sequence>